<evidence type="ECO:0000313" key="6">
    <source>
        <dbReference type="EMBL" id="MCU7693255.1"/>
    </source>
</evidence>
<dbReference type="Proteomes" id="UP001209317">
    <property type="component" value="Unassembled WGS sequence"/>
</dbReference>
<evidence type="ECO:0000256" key="4">
    <source>
        <dbReference type="ARBA" id="ARBA00022801"/>
    </source>
</evidence>
<dbReference type="PANTHER" id="PTHR47271">
    <property type="entry name" value="ARGININE DEIMINASE"/>
    <property type="match status" value="1"/>
</dbReference>
<dbReference type="PANTHER" id="PTHR47271:SF2">
    <property type="entry name" value="ARGININE DEIMINASE"/>
    <property type="match status" value="1"/>
</dbReference>
<comment type="caution">
    <text evidence="6">The sequence shown here is derived from an EMBL/GenBank/DDBJ whole genome shotgun (WGS) entry which is preliminary data.</text>
</comment>
<evidence type="ECO:0000256" key="3">
    <source>
        <dbReference type="ARBA" id="ARBA00012171"/>
    </source>
</evidence>
<evidence type="ECO:0000256" key="5">
    <source>
        <dbReference type="ARBA" id="ARBA00049429"/>
    </source>
</evidence>
<accession>A0AAE3LP90</accession>
<comment type="pathway">
    <text evidence="1">Amino-acid degradation; L-arginine degradation via ADI pathway; carbamoyl phosphate from L-arginine: step 1/2.</text>
</comment>
<dbReference type="GO" id="GO:0019546">
    <property type="term" value="P:L-arginine deiminase pathway"/>
    <property type="evidence" value="ECO:0007669"/>
    <property type="project" value="TreeGrafter"/>
</dbReference>
<dbReference type="RefSeq" id="WP_263036743.1">
    <property type="nucleotide sequence ID" value="NZ_JAOTPL010000002.1"/>
</dbReference>
<evidence type="ECO:0000256" key="1">
    <source>
        <dbReference type="ARBA" id="ARBA00005213"/>
    </source>
</evidence>
<dbReference type="EMBL" id="JAOTPL010000002">
    <property type="protein sequence ID" value="MCU7693255.1"/>
    <property type="molecule type" value="Genomic_DNA"/>
</dbReference>
<comment type="similarity">
    <text evidence="2">Belongs to the arginine deiminase family.</text>
</comment>
<dbReference type="GO" id="GO:0016990">
    <property type="term" value="F:arginine deiminase activity"/>
    <property type="evidence" value="ECO:0007669"/>
    <property type="project" value="UniProtKB-EC"/>
</dbReference>
<gene>
    <name evidence="6" type="ORF">OD355_01850</name>
</gene>
<dbReference type="Gene3D" id="3.75.10.10">
    <property type="entry name" value="L-arginine/glycine Amidinotransferase, Chain A"/>
    <property type="match status" value="2"/>
</dbReference>
<protein>
    <recommendedName>
        <fullName evidence="3">arginine deiminase</fullName>
        <ecNumber evidence="3">3.5.3.6</ecNumber>
    </recommendedName>
</protein>
<name>A0AAE3LP90_9BACT</name>
<dbReference type="Pfam" id="PF02274">
    <property type="entry name" value="ADI"/>
    <property type="match status" value="1"/>
</dbReference>
<evidence type="ECO:0000256" key="2">
    <source>
        <dbReference type="ARBA" id="ARBA00010206"/>
    </source>
</evidence>
<organism evidence="6 7">
    <name type="scientific">Haoranjiania flava</name>
    <dbReference type="NCBI Taxonomy" id="1856322"/>
    <lineage>
        <taxon>Bacteria</taxon>
        <taxon>Pseudomonadati</taxon>
        <taxon>Bacteroidota</taxon>
        <taxon>Chitinophagia</taxon>
        <taxon>Chitinophagales</taxon>
        <taxon>Chitinophagaceae</taxon>
        <taxon>Haoranjiania</taxon>
    </lineage>
</organism>
<keyword evidence="4" id="KW-0378">Hydrolase</keyword>
<dbReference type="InterPro" id="IPR003876">
    <property type="entry name" value="Arg_deiminase"/>
</dbReference>
<proteinExistence type="inferred from homology"/>
<reference evidence="6" key="1">
    <citation type="submission" date="2022-10" db="EMBL/GenBank/DDBJ databases">
        <authorList>
            <person name="Kim H.S."/>
            <person name="Kim J.-S."/>
            <person name="Suh M.K."/>
            <person name="Eom M.K."/>
            <person name="Lee J.-S."/>
        </authorList>
    </citation>
    <scope>NUCLEOTIDE SEQUENCE</scope>
    <source>
        <strain evidence="6">LIP-5</strain>
    </source>
</reference>
<dbReference type="PRINTS" id="PR01466">
    <property type="entry name" value="ARGDEIMINASE"/>
</dbReference>
<keyword evidence="7" id="KW-1185">Reference proteome</keyword>
<evidence type="ECO:0000313" key="7">
    <source>
        <dbReference type="Proteomes" id="UP001209317"/>
    </source>
</evidence>
<sequence>MFEKEEIFVDSEIGRLRRLIIHSPDGGIGKIVPGKFKEWLYDDTVHLTQMRKEYNSYIKILLWFLDPEKAKYVTQYEQDNPGNNDCYKPDNKNYFNSSKVLDSQYLLAQILQDEATRKRIISATCAWEGVSTLTEKKLERITDAHELAKTLISGTMKDSTGREIDFIFPPLPNFIFTRDIAITINDHLLLSNAHAPARERESLFARYIAQYLLFKDKEEKLIEISEPSNFFLLSEELQQRKKTSIEGGDVMMISPNHLLIGCSERTTASGINEVIHAIFEKKATGIEKISVIKIPKLRAIMHIDTIFTQVRKDTWVLFGRFSERLNKKRTRFDYYEKITHEDALGKDSNVEILRFEKKIYEDYSPEKNYQADISGKITGLESLLRNISIEDFQVNPDDVKIIYSADNIFPFDEREQWTDSCNVLALKNGVVIGYERNEKTSQSFIEHGFDVVDADALLEDFASGKKDPDKIENTLILLTASELSRARGGSHCMSLPLLRDKI</sequence>
<comment type="catalytic activity">
    <reaction evidence="5">
        <text>L-arginine + H2O = L-citrulline + NH4(+)</text>
        <dbReference type="Rhea" id="RHEA:19597"/>
        <dbReference type="ChEBI" id="CHEBI:15377"/>
        <dbReference type="ChEBI" id="CHEBI:28938"/>
        <dbReference type="ChEBI" id="CHEBI:32682"/>
        <dbReference type="ChEBI" id="CHEBI:57743"/>
        <dbReference type="EC" id="3.5.3.6"/>
    </reaction>
</comment>
<dbReference type="AlphaFoldDB" id="A0AAE3LP90"/>
<dbReference type="SUPFAM" id="SSF55909">
    <property type="entry name" value="Pentein"/>
    <property type="match status" value="1"/>
</dbReference>
<dbReference type="EC" id="3.5.3.6" evidence="3"/>